<name>A0A118KCN7_BURCE</name>
<reference evidence="1 2" key="1">
    <citation type="submission" date="2015-11" db="EMBL/GenBank/DDBJ databases">
        <title>Expanding the genomic diversity of Burkholderia species for the development of highly accurate diagnostics.</title>
        <authorList>
            <person name="Sahl J."/>
            <person name="Keim P."/>
            <person name="Wagner D."/>
        </authorList>
    </citation>
    <scope>NUCLEOTIDE SEQUENCE [LARGE SCALE GENOMIC DNA]</scope>
    <source>
        <strain evidence="1 2">MSMB1302</strain>
    </source>
</reference>
<protein>
    <submittedName>
        <fullName evidence="1">Metal ABC transporter ATPase</fullName>
    </submittedName>
</protein>
<dbReference type="AlphaFoldDB" id="A0A118KCN7"/>
<dbReference type="Proteomes" id="UP000069001">
    <property type="component" value="Unassembled WGS sequence"/>
</dbReference>
<proteinExistence type="predicted"/>
<evidence type="ECO:0000313" key="2">
    <source>
        <dbReference type="Proteomes" id="UP000069001"/>
    </source>
</evidence>
<dbReference type="RefSeq" id="WP_059522133.1">
    <property type="nucleotide sequence ID" value="NZ_LOXZ01000010.1"/>
</dbReference>
<evidence type="ECO:0000313" key="1">
    <source>
        <dbReference type="EMBL" id="KVK72871.1"/>
    </source>
</evidence>
<organism evidence="1 2">
    <name type="scientific">Burkholderia cepacia</name>
    <name type="common">Pseudomonas cepacia</name>
    <dbReference type="NCBI Taxonomy" id="292"/>
    <lineage>
        <taxon>Bacteria</taxon>
        <taxon>Pseudomonadati</taxon>
        <taxon>Pseudomonadota</taxon>
        <taxon>Betaproteobacteria</taxon>
        <taxon>Burkholderiales</taxon>
        <taxon>Burkholderiaceae</taxon>
        <taxon>Burkholderia</taxon>
        <taxon>Burkholderia cepacia complex</taxon>
    </lineage>
</organism>
<sequence>MGVGMQIACHGFAGSAAIEAEAGALLVRLERFRALIGGCHLAIESRAAADGARRYDVRLDLVMHDTTLWRLPACIGDDVDDTLRRAFLQAERALIACQAGAARVGLRDAAAGSAAQ</sequence>
<accession>A0A118KCN7</accession>
<comment type="caution">
    <text evidence="1">The sequence shown here is derived from an EMBL/GenBank/DDBJ whole genome shotgun (WGS) entry which is preliminary data.</text>
</comment>
<dbReference type="EMBL" id="LOYH01000105">
    <property type="protein sequence ID" value="KVK72871.1"/>
    <property type="molecule type" value="Genomic_DNA"/>
</dbReference>
<gene>
    <name evidence="1" type="ORF">WS90_32370</name>
</gene>